<accession>A0A6L2Q7Z5</accession>
<dbReference type="Pfam" id="PF20663">
    <property type="entry name" value="COG4_N"/>
    <property type="match status" value="1"/>
</dbReference>
<comment type="subunit">
    <text evidence="4">Component of the conserved oligomeric Golgi complex which is composed of eight different subunits and is required for normal Golgi morphology and localization.</text>
</comment>
<dbReference type="AlphaFoldDB" id="A0A6L2Q7Z5"/>
<dbReference type="Pfam" id="PF20662">
    <property type="entry name" value="COG4_C"/>
    <property type="match status" value="2"/>
</dbReference>
<dbReference type="GO" id="GO:0015031">
    <property type="term" value="P:protein transport"/>
    <property type="evidence" value="ECO:0007669"/>
    <property type="project" value="UniProtKB-KW"/>
</dbReference>
<evidence type="ECO:0000259" key="12">
    <source>
        <dbReference type="SMART" id="SM00762"/>
    </source>
</evidence>
<evidence type="ECO:0000313" key="14">
    <source>
        <dbReference type="Proteomes" id="UP000502823"/>
    </source>
</evidence>
<evidence type="ECO:0000256" key="2">
    <source>
        <dbReference type="ARBA" id="ARBA00004255"/>
    </source>
</evidence>
<evidence type="ECO:0000256" key="11">
    <source>
        <dbReference type="SAM" id="Phobius"/>
    </source>
</evidence>
<dbReference type="GO" id="GO:0006890">
    <property type="term" value="P:retrograde vesicle-mediated transport, Golgi to endoplasmic reticulum"/>
    <property type="evidence" value="ECO:0007669"/>
    <property type="project" value="TreeGrafter"/>
</dbReference>
<dbReference type="InterPro" id="IPR048680">
    <property type="entry name" value="COG4_N"/>
</dbReference>
<dbReference type="Gene3D" id="1.20.58.1970">
    <property type="match status" value="1"/>
</dbReference>
<evidence type="ECO:0000256" key="6">
    <source>
        <dbReference type="ARBA" id="ARBA00022448"/>
    </source>
</evidence>
<sequence length="986" mass="112038">MADSSAEGGDVMTTVEGIQSVYSKLVVREKPTGSTFQFSVFWAVEFWLEVSYWRSDFSIVILNKKKSNWLLKSILLPWKYKEFNMSGAIIAVEARQCKRNAPWHLWYILLEMLLLDVNIIHLVVWIFDVFFLLLQDEINNELETLFSRQCHLEAKLHGITKMLPNLQIVHCDAEQLSEMITFTSTLAENVSAKVRQLDIARSRVSECQQRVHDLLDLQLCSNGVQTALRNEDFEKAAAHVHRFLSMDQHLLRQTADDVAEDCTSVTNSFSLLHEAATQLGSVVTQKFDEAVRAEDLASVERFFKIFPLLGMQNEGLVKFSLYLCSKLQEMALKNLRVALETNPSDKRANVIYADTLTLLFEGIARVIEIHQPLIETYYGPGHLLTVASYLQRECDRQSKRIVAEFSKYRHLEKIVQQVSEYMRSSNVYSKQTDRLDPKELDLLLGELTIMHSRAELYVRFIRRRVMNDLEVGILDIATRTALISELEATLSGSELCHRMQELLGNYLLLERYFMEESVKKAVAMDAVEEGSYTSSMVDDVFFIVRKCIRRAGTSSSLDGVCAVINNACGLLETDFCGVLKHQLQQGYPSGYLDLTQAYNVLHTSIQQGRLQASDSEQARLTFLAYLNNADVSTEYTGTLRRSLMAEVPAMLTAMSENERVKLESCLSGLGSVAASLKSVIDYGMQQLSVSVIKPRVNPWVDAFLSVSHQLSEASFSILKEIVCHCSVSSFYLSIAVLKPEDKNKLKLCWWSLGSPNCHFVQHILSSSCPSTDLMYLKPECYSMRFEVFTVYQSVTFVSVAELCEPFLCFIKQLDKVCTKTRDDVLSWEARQSEVVTSEDFANYEANEPFIQNLIMNLDGLLALFKGSVTTSNYDTLVSILATEVTAQMEKVVIKSTFNRLGGLVFDKEVRALVSYLTNTTSWSIRDKFARLTQMATILNLERVTEILDYWGSNSGPLTWRLTPAEVRQVMGLRTDFRNDDIRRLKL</sequence>
<keyword evidence="11" id="KW-1133">Transmembrane helix</keyword>
<proteinExistence type="inferred from homology"/>
<feature type="domain" description="COG4 transport protein middle alpha-helical bundle" evidence="12">
    <location>
        <begin position="272"/>
        <end position="584"/>
    </location>
</feature>
<reference evidence="14" key="1">
    <citation type="submission" date="2020-01" db="EMBL/GenBank/DDBJ databases">
        <title>Draft genome sequence of the Termite Coptotermes fromosanus.</title>
        <authorList>
            <person name="Itakura S."/>
            <person name="Yosikawa Y."/>
            <person name="Umezawa K."/>
        </authorList>
    </citation>
    <scope>NUCLEOTIDE SEQUENCE [LARGE SCALE GENOMIC DNA]</scope>
</reference>
<dbReference type="Gene3D" id="1.10.287.1060">
    <property type="entry name" value="ESAT-6-like"/>
    <property type="match status" value="1"/>
</dbReference>
<keyword evidence="7" id="KW-0653">Protein transport</keyword>
<organism evidence="13 14">
    <name type="scientific">Coptotermes formosanus</name>
    <name type="common">Formosan subterranean termite</name>
    <dbReference type="NCBI Taxonomy" id="36987"/>
    <lineage>
        <taxon>Eukaryota</taxon>
        <taxon>Metazoa</taxon>
        <taxon>Ecdysozoa</taxon>
        <taxon>Arthropoda</taxon>
        <taxon>Hexapoda</taxon>
        <taxon>Insecta</taxon>
        <taxon>Pterygota</taxon>
        <taxon>Neoptera</taxon>
        <taxon>Polyneoptera</taxon>
        <taxon>Dictyoptera</taxon>
        <taxon>Blattodea</taxon>
        <taxon>Blattoidea</taxon>
        <taxon>Termitoidae</taxon>
        <taxon>Rhinotermitidae</taxon>
        <taxon>Coptotermes</taxon>
    </lineage>
</organism>
<dbReference type="OrthoDB" id="47059at2759"/>
<keyword evidence="8" id="KW-0333">Golgi apparatus</keyword>
<dbReference type="GO" id="GO:0017119">
    <property type="term" value="C:Golgi transport complex"/>
    <property type="evidence" value="ECO:0007669"/>
    <property type="project" value="TreeGrafter"/>
</dbReference>
<evidence type="ECO:0000256" key="1">
    <source>
        <dbReference type="ARBA" id="ARBA00003627"/>
    </source>
</evidence>
<comment type="function">
    <text evidence="1">Required for normal Golgi function.</text>
</comment>
<evidence type="ECO:0000256" key="10">
    <source>
        <dbReference type="ARBA" id="ARBA00031340"/>
    </source>
</evidence>
<dbReference type="SMART" id="SM00762">
    <property type="entry name" value="Cog4"/>
    <property type="match status" value="1"/>
</dbReference>
<dbReference type="FunFam" id="1.10.287.1060:FF:000014">
    <property type="entry name" value="conserved oligomeric Golgi complex subunit 4"/>
    <property type="match status" value="1"/>
</dbReference>
<keyword evidence="6" id="KW-0813">Transport</keyword>
<dbReference type="InParanoid" id="A0A6L2Q7Z5"/>
<keyword evidence="14" id="KW-1185">Reference proteome</keyword>
<evidence type="ECO:0000256" key="5">
    <source>
        <dbReference type="ARBA" id="ARBA00020975"/>
    </source>
</evidence>
<dbReference type="Proteomes" id="UP000502823">
    <property type="component" value="Unassembled WGS sequence"/>
</dbReference>
<name>A0A6L2Q7Z5_COPFO</name>
<keyword evidence="11" id="KW-0812">Transmembrane</keyword>
<dbReference type="InterPro" id="IPR013167">
    <property type="entry name" value="COG4_M"/>
</dbReference>
<protein>
    <recommendedName>
        <fullName evidence="5">Conserved oligomeric Golgi complex subunit 4</fullName>
    </recommendedName>
    <alternativeName>
        <fullName evidence="10">Component of oligomeric Golgi complex 4</fullName>
    </alternativeName>
</protein>
<dbReference type="GO" id="GO:0007030">
    <property type="term" value="P:Golgi organization"/>
    <property type="evidence" value="ECO:0007669"/>
    <property type="project" value="TreeGrafter"/>
</dbReference>
<dbReference type="Pfam" id="PF08318">
    <property type="entry name" value="COG4_m"/>
    <property type="match status" value="1"/>
</dbReference>
<dbReference type="FunFam" id="1.20.58.1970:FF:000002">
    <property type="entry name" value="Oligomeric Golgi complex subunit"/>
    <property type="match status" value="1"/>
</dbReference>
<dbReference type="InterPro" id="IPR048682">
    <property type="entry name" value="COG4"/>
</dbReference>
<dbReference type="EMBL" id="BLKM01003054">
    <property type="protein sequence ID" value="GFG41063.1"/>
    <property type="molecule type" value="Genomic_DNA"/>
</dbReference>
<dbReference type="InterPro" id="IPR048684">
    <property type="entry name" value="COG4_C"/>
</dbReference>
<dbReference type="FunCoup" id="A0A6L2Q7Z5">
    <property type="interactions" value="1696"/>
</dbReference>
<comment type="caution">
    <text evidence="13">The sequence shown here is derived from an EMBL/GenBank/DDBJ whole genome shotgun (WGS) entry which is preliminary data.</text>
</comment>
<evidence type="ECO:0000256" key="8">
    <source>
        <dbReference type="ARBA" id="ARBA00023034"/>
    </source>
</evidence>
<evidence type="ECO:0000256" key="9">
    <source>
        <dbReference type="ARBA" id="ARBA00023136"/>
    </source>
</evidence>
<dbReference type="PANTHER" id="PTHR24016">
    <property type="entry name" value="CONSERVED OLIGOMERIC GOLGI COMPLEX SUBUNIT 4"/>
    <property type="match status" value="1"/>
</dbReference>
<comment type="subcellular location">
    <subcellularLocation>
        <location evidence="2">Golgi apparatus membrane</location>
        <topology evidence="2">Peripheral membrane protein</topology>
        <orientation evidence="2">Cytoplasmic side</orientation>
    </subcellularLocation>
</comment>
<evidence type="ECO:0000256" key="3">
    <source>
        <dbReference type="ARBA" id="ARBA00009215"/>
    </source>
</evidence>
<feature type="transmembrane region" description="Helical" evidence="11">
    <location>
        <begin position="105"/>
        <end position="134"/>
    </location>
</feature>
<keyword evidence="9 11" id="KW-0472">Membrane</keyword>
<gene>
    <name evidence="13" type="ORF">Cfor_04539</name>
</gene>
<dbReference type="PANTHER" id="PTHR24016:SF0">
    <property type="entry name" value="CONSERVED OLIGOMERIC GOLGI COMPLEX SUBUNIT 4"/>
    <property type="match status" value="1"/>
</dbReference>
<evidence type="ECO:0000256" key="7">
    <source>
        <dbReference type="ARBA" id="ARBA00022927"/>
    </source>
</evidence>
<evidence type="ECO:0000256" key="4">
    <source>
        <dbReference type="ARBA" id="ARBA00011166"/>
    </source>
</evidence>
<evidence type="ECO:0000313" key="13">
    <source>
        <dbReference type="EMBL" id="GFG41063.1"/>
    </source>
</evidence>
<comment type="similarity">
    <text evidence="3">Belongs to the COG4 family.</text>
</comment>
<dbReference type="GO" id="GO:0000139">
    <property type="term" value="C:Golgi membrane"/>
    <property type="evidence" value="ECO:0007669"/>
    <property type="project" value="UniProtKB-SubCell"/>
</dbReference>